<dbReference type="eggNOG" id="COG1331">
    <property type="taxonomic scope" value="Bacteria"/>
</dbReference>
<feature type="domain" description="Spermatogenesis-associated protein 20-like TRX" evidence="1">
    <location>
        <begin position="26"/>
        <end position="187"/>
    </location>
</feature>
<dbReference type="STRING" id="497964.CfE428DRAFT_4529"/>
<dbReference type="Pfam" id="PF03190">
    <property type="entry name" value="Thioredox_DsbH"/>
    <property type="match status" value="1"/>
</dbReference>
<organism evidence="2 3">
    <name type="scientific">Chthoniobacter flavus Ellin428</name>
    <dbReference type="NCBI Taxonomy" id="497964"/>
    <lineage>
        <taxon>Bacteria</taxon>
        <taxon>Pseudomonadati</taxon>
        <taxon>Verrucomicrobiota</taxon>
        <taxon>Spartobacteria</taxon>
        <taxon>Chthoniobacterales</taxon>
        <taxon>Chthoniobacteraceae</taxon>
        <taxon>Chthoniobacter</taxon>
    </lineage>
</organism>
<reference evidence="2 3" key="1">
    <citation type="journal article" date="2011" name="J. Bacteriol.">
        <title>Genome sequence of Chthoniobacter flavus Ellin428, an aerobic heterotrophic soil bacterium.</title>
        <authorList>
            <person name="Kant R."/>
            <person name="van Passel M.W."/>
            <person name="Palva A."/>
            <person name="Lucas S."/>
            <person name="Lapidus A."/>
            <person name="Glavina Del Rio T."/>
            <person name="Dalin E."/>
            <person name="Tice H."/>
            <person name="Bruce D."/>
            <person name="Goodwin L."/>
            <person name="Pitluck S."/>
            <person name="Larimer F.W."/>
            <person name="Land M.L."/>
            <person name="Hauser L."/>
            <person name="Sangwan P."/>
            <person name="de Vos W.M."/>
            <person name="Janssen P.H."/>
            <person name="Smidt H."/>
        </authorList>
    </citation>
    <scope>NUCLEOTIDE SEQUENCE [LARGE SCALE GENOMIC DNA]</scope>
    <source>
        <strain evidence="2 3">Ellin428</strain>
    </source>
</reference>
<dbReference type="GO" id="GO:0005975">
    <property type="term" value="P:carbohydrate metabolic process"/>
    <property type="evidence" value="ECO:0007669"/>
    <property type="project" value="InterPro"/>
</dbReference>
<proteinExistence type="predicted"/>
<dbReference type="InterPro" id="IPR024705">
    <property type="entry name" value="Ssp411"/>
</dbReference>
<evidence type="ECO:0000313" key="3">
    <source>
        <dbReference type="Proteomes" id="UP000005824"/>
    </source>
</evidence>
<dbReference type="EMBL" id="ABVL01000016">
    <property type="protein sequence ID" value="EDY17790.1"/>
    <property type="molecule type" value="Genomic_DNA"/>
</dbReference>
<evidence type="ECO:0000259" key="1">
    <source>
        <dbReference type="Pfam" id="PF03190"/>
    </source>
</evidence>
<protein>
    <recommendedName>
        <fullName evidence="1">Spermatogenesis-associated protein 20-like TRX domain-containing protein</fullName>
    </recommendedName>
</protein>
<name>B4D6I9_9BACT</name>
<dbReference type="InParanoid" id="B4D6I9"/>
<dbReference type="SUPFAM" id="SSF48208">
    <property type="entry name" value="Six-hairpin glycosidases"/>
    <property type="match status" value="1"/>
</dbReference>
<accession>B4D6I9</accession>
<evidence type="ECO:0000313" key="2">
    <source>
        <dbReference type="EMBL" id="EDY17790.1"/>
    </source>
</evidence>
<comment type="caution">
    <text evidence="2">The sequence shown here is derived from an EMBL/GenBank/DDBJ whole genome shotgun (WGS) entry which is preliminary data.</text>
</comment>
<sequence length="428" mass="47815">MAFLNAAAIFCQAAEPNSPVTPSEFTNRLAHEKSPYLLQHQHNPVDWYPWGEEAFEKARREHKPIFLSIGYSTCHWCHVMAHESFENPATAKLMNENFVNIKVDREERPDVDRVYMTYVQATTGSGGWPMSVFLTPDLKPFYGGTYFPPEDRYGRPGFPTILQRLAEAWKDDHEKVLGAANDAIRALNDYTASGPAQSTAVGKEAIALALNQLTRSFDDELGGFGGAPKFPRPVTLNFLFHVFAREGHESRDGKAALGMALITLQKMADGGMHDHLGGGFHRYSVDKFWHVPHFEKMLYDQAQLASSYLDAFQVTHDTVYERTARDIFDYVRRDMTDAGGGFYSAEDADSLLEKGKPEHSEGAFYVWTKDEIVHVLGEDAAAVFDRVYGVDAEGNAPEGSDPQGEFRGKNILIQRLAIADAAKVLPQK</sequence>
<dbReference type="Proteomes" id="UP000005824">
    <property type="component" value="Unassembled WGS sequence"/>
</dbReference>
<dbReference type="PANTHER" id="PTHR42899:SF1">
    <property type="entry name" value="SPERMATOGENESIS-ASSOCIATED PROTEIN 20"/>
    <property type="match status" value="1"/>
</dbReference>
<gene>
    <name evidence="2" type="ORF">CfE428DRAFT_4529</name>
</gene>
<dbReference type="InterPro" id="IPR008928">
    <property type="entry name" value="6-hairpin_glycosidase_sf"/>
</dbReference>
<dbReference type="SUPFAM" id="SSF52833">
    <property type="entry name" value="Thioredoxin-like"/>
    <property type="match status" value="1"/>
</dbReference>
<dbReference type="InterPro" id="IPR036249">
    <property type="entry name" value="Thioredoxin-like_sf"/>
</dbReference>
<dbReference type="CDD" id="cd02955">
    <property type="entry name" value="SSP411"/>
    <property type="match status" value="1"/>
</dbReference>
<keyword evidence="3" id="KW-1185">Reference proteome</keyword>
<dbReference type="AlphaFoldDB" id="B4D6I9"/>
<dbReference type="Gene3D" id="3.40.30.10">
    <property type="entry name" value="Glutaredoxin"/>
    <property type="match status" value="1"/>
</dbReference>
<dbReference type="InterPro" id="IPR004879">
    <property type="entry name" value="Ssp411-like_TRX"/>
</dbReference>
<dbReference type="PANTHER" id="PTHR42899">
    <property type="entry name" value="SPERMATOGENESIS-ASSOCIATED PROTEIN 20"/>
    <property type="match status" value="1"/>
</dbReference>